<organism evidence="2 3">
    <name type="scientific">Lactonifactor longoviformis DSM 17459</name>
    <dbReference type="NCBI Taxonomy" id="1122155"/>
    <lineage>
        <taxon>Bacteria</taxon>
        <taxon>Bacillati</taxon>
        <taxon>Bacillota</taxon>
        <taxon>Clostridia</taxon>
        <taxon>Eubacteriales</taxon>
        <taxon>Clostridiaceae</taxon>
        <taxon>Lactonifactor</taxon>
    </lineage>
</organism>
<dbReference type="AlphaFoldDB" id="A0A1M5CFK7"/>
<dbReference type="Pfam" id="PF12652">
    <property type="entry name" value="CotJB"/>
    <property type="match status" value="1"/>
</dbReference>
<feature type="domain" description="Protein CotJB" evidence="1">
    <location>
        <begin position="6"/>
        <end position="94"/>
    </location>
</feature>
<dbReference type="InterPro" id="IPR024207">
    <property type="entry name" value="CotJB_dom"/>
</dbReference>
<name>A0A1M5CFK7_9CLOT</name>
<evidence type="ECO:0000313" key="2">
    <source>
        <dbReference type="EMBL" id="SHF53202.1"/>
    </source>
</evidence>
<accession>A0A1M5CFK7</accession>
<evidence type="ECO:0000313" key="3">
    <source>
        <dbReference type="Proteomes" id="UP000184245"/>
    </source>
</evidence>
<sequence length="98" mass="11401">MPDRTALLNELNDISFVMNDVTLYLDTHPLDEQALELFEQSKNRRKQLMQEYEQQFEPLTVDCVCVNSHGASQDFCNYPGQRHFTWVDGPTPWEGGHI</sequence>
<evidence type="ECO:0000259" key="1">
    <source>
        <dbReference type="Pfam" id="PF12652"/>
    </source>
</evidence>
<protein>
    <submittedName>
        <fullName evidence="2">Spore coat protein JB</fullName>
    </submittedName>
</protein>
<dbReference type="STRING" id="1122155.SAMN02745158_04114"/>
<keyword evidence="2" id="KW-0946">Virion</keyword>
<proteinExistence type="predicted"/>
<dbReference type="RefSeq" id="WP_072854641.1">
    <property type="nucleotide sequence ID" value="NZ_FQVI01000039.1"/>
</dbReference>
<keyword evidence="3" id="KW-1185">Reference proteome</keyword>
<dbReference type="OrthoDB" id="9804099at2"/>
<gene>
    <name evidence="2" type="ORF">SAMN02745158_04114</name>
</gene>
<dbReference type="EMBL" id="FQVI01000039">
    <property type="protein sequence ID" value="SHF53202.1"/>
    <property type="molecule type" value="Genomic_DNA"/>
</dbReference>
<reference evidence="2 3" key="1">
    <citation type="submission" date="2016-11" db="EMBL/GenBank/DDBJ databases">
        <authorList>
            <person name="Jaros S."/>
            <person name="Januszkiewicz K."/>
            <person name="Wedrychowicz H."/>
        </authorList>
    </citation>
    <scope>NUCLEOTIDE SEQUENCE [LARGE SCALE GENOMIC DNA]</scope>
    <source>
        <strain evidence="2 3">DSM 17459</strain>
    </source>
</reference>
<keyword evidence="2" id="KW-0167">Capsid protein</keyword>
<dbReference type="Proteomes" id="UP000184245">
    <property type="component" value="Unassembled WGS sequence"/>
</dbReference>